<reference evidence="1 2" key="1">
    <citation type="submission" date="2009-01" db="EMBL/GenBank/DDBJ databases">
        <authorList>
            <person name="Qin X."/>
            <person name="Bachman B."/>
            <person name="Battles P."/>
            <person name="Bell A."/>
            <person name="Bess C."/>
            <person name="Bickham C."/>
            <person name="Chaboub L."/>
            <person name="Chen D."/>
            <person name="Coyle M."/>
            <person name="Deiros D.R."/>
            <person name="Dinh H."/>
            <person name="Forbes L."/>
            <person name="Fowler G."/>
            <person name="Francisco L."/>
            <person name="Fu Q."/>
            <person name="Gubbala S."/>
            <person name="Hale W."/>
            <person name="Han Y."/>
            <person name="Hemphill L."/>
            <person name="Highlander S.K."/>
            <person name="Hirani K."/>
            <person name="Hogues M."/>
            <person name="Jackson L."/>
            <person name="Jakkamsetti A."/>
            <person name="Javaid M."/>
            <person name="Jiang H."/>
            <person name="Korchina V."/>
            <person name="Kovar C."/>
            <person name="Lara F."/>
            <person name="Lee S."/>
            <person name="Mata R."/>
            <person name="Mathew T."/>
            <person name="Moen C."/>
            <person name="Morales K."/>
            <person name="Munidasa M."/>
            <person name="Nazareth L."/>
            <person name="Ngo R."/>
            <person name="Nguyen L."/>
            <person name="Okwuonu G."/>
            <person name="Ongeri F."/>
            <person name="Patil S."/>
            <person name="Petrosino J."/>
            <person name="Pham C."/>
            <person name="Pham P."/>
            <person name="Pu L.-L."/>
            <person name="Puazo M."/>
            <person name="Raj R."/>
            <person name="Reid J."/>
            <person name="Rouhana J."/>
            <person name="Saada N."/>
            <person name="Shang Y."/>
            <person name="Simmons D."/>
            <person name="Thornton R."/>
            <person name="Warren J."/>
            <person name="Weissenberger G."/>
            <person name="Zhang J."/>
            <person name="Zhang L."/>
            <person name="Zhou C."/>
            <person name="Zhu D."/>
            <person name="Muzny D."/>
            <person name="Worley K."/>
            <person name="Gibbs R."/>
        </authorList>
    </citation>
    <scope>NUCLEOTIDE SEQUENCE [LARGE SCALE GENOMIC DNA]</scope>
    <source>
        <strain evidence="1 2">ATCC 33300</strain>
    </source>
</reference>
<dbReference type="EMBL" id="ACHB01000045">
    <property type="protein sequence ID" value="EEI92536.1"/>
    <property type="molecule type" value="Genomic_DNA"/>
</dbReference>
<comment type="caution">
    <text evidence="1">The sequence shown here is derived from an EMBL/GenBank/DDBJ whole genome shotgun (WGS) entry which is preliminary data.</text>
</comment>
<proteinExistence type="predicted"/>
<dbReference type="Proteomes" id="UP000006241">
    <property type="component" value="Unassembled WGS sequence"/>
</dbReference>
<name>C2FX23_SPHSI</name>
<gene>
    <name evidence="1" type="ORF">HMPREF0765_1879</name>
</gene>
<sequence length="296" mass="32983">MGKRCGTKILRLGFGQIHRSCVAFGICCTFYVKKPTNMKIIQNLFVACLFLLLLSCEKSEEKQSSAEPVTISLMERADGSAKTLHLINKTVKIFNCGNYYLNSDFKLQNGTIVLNYYDVKSPDVCLTSLGPAISQFDLVNLENKSYPVEVNLGGEQIKGKLEVTANDYTLTLPEQQMVKVLYPKLNRVPAHIIFGFARSTKEKAAIVDQFLTDLQNKGAAAVQLPSGKYTMFEVDNTGKVIMDLSGYNLAKPFALTYQGDVETLKTLVKSYKTTHGTDFDTEIHFSDGTEIYSFKL</sequence>
<accession>C2FX23</accession>
<organism evidence="1 2">
    <name type="scientific">Sphingobacterium spiritivorum ATCC 33300</name>
    <dbReference type="NCBI Taxonomy" id="525372"/>
    <lineage>
        <taxon>Bacteria</taxon>
        <taxon>Pseudomonadati</taxon>
        <taxon>Bacteroidota</taxon>
        <taxon>Sphingobacteriia</taxon>
        <taxon>Sphingobacteriales</taxon>
        <taxon>Sphingobacteriaceae</taxon>
        <taxon>Sphingobacterium</taxon>
    </lineage>
</organism>
<evidence type="ECO:0000313" key="1">
    <source>
        <dbReference type="EMBL" id="EEI92536.1"/>
    </source>
</evidence>
<protein>
    <submittedName>
        <fullName evidence="1">Uncharacterized protein</fullName>
    </submittedName>
</protein>
<dbReference type="HOGENOM" id="CLU_939777_0_0_10"/>
<dbReference type="AlphaFoldDB" id="C2FX23"/>
<evidence type="ECO:0000313" key="2">
    <source>
        <dbReference type="Proteomes" id="UP000006241"/>
    </source>
</evidence>